<evidence type="ECO:0000313" key="4">
    <source>
        <dbReference type="EMBL" id="SBW11538.1"/>
    </source>
</evidence>
<sequence>MSETSTRVRPAAVAGMFYPADADELRREVRGFLDAVGLEAEPRVPKAVVVPHAGYRYSAPVAAAAYARLAAARGRVRRVILIGPTHRVAVAGFALSNAETFATPLGCVRVDTGGTGRLARRPDAQVMDLAHAQEHALEVQLPFLIESLGPEIEILPVLAGQVSAEAVAALLDSEWGGPETLIVVSSDLSHYLGYDDCVTLDTVTRHAIETLAPEKIDRPQACGRLPIAGLLLCAKRRGMDVKTLDLRNSGDTAGPRGQVVGYGSWAFYDAPEVPPVTRSHGANLLALARDSIRNGLDTGTPLPIDFDHLPVELADIGASFVSLYRNGRLRGCIGSTRAIRSLAEDVAANAFAAAFSDPRFDPLDPEELDGLELSVSVLSPLEPLKFADERGLLAQLDIGEDGLVIADHGRRAVFLPQVWGQLPDPTVFLAQLKIKAGLPLAESPTLQAWRFRVDTVGRDAK</sequence>
<dbReference type="InterPro" id="IPR002733">
    <property type="entry name" value="AMMECR1_domain"/>
</dbReference>
<comment type="similarity">
    <text evidence="1 2">Belongs to the MEMO1 family.</text>
</comment>
<dbReference type="PANTHER" id="PTHR11060:SF0">
    <property type="entry name" value="PROTEIN MEMO1"/>
    <property type="match status" value="1"/>
</dbReference>
<keyword evidence="4" id="KW-0223">Dioxygenase</keyword>
<evidence type="ECO:0000259" key="3">
    <source>
        <dbReference type="PROSITE" id="PS51112"/>
    </source>
</evidence>
<gene>
    <name evidence="4" type="ORF">KL86APRO_20224</name>
</gene>
<dbReference type="Gene3D" id="3.30.700.20">
    <property type="entry name" value="Hypothetical protein ph0010, domain 1"/>
    <property type="match status" value="1"/>
</dbReference>
<evidence type="ECO:0000256" key="2">
    <source>
        <dbReference type="HAMAP-Rule" id="MF_00055"/>
    </source>
</evidence>
<dbReference type="SUPFAM" id="SSF143447">
    <property type="entry name" value="AMMECR1-like"/>
    <property type="match status" value="1"/>
</dbReference>
<dbReference type="PROSITE" id="PS51112">
    <property type="entry name" value="AMMECR1"/>
    <property type="match status" value="1"/>
</dbReference>
<dbReference type="GO" id="GO:0051213">
    <property type="term" value="F:dioxygenase activity"/>
    <property type="evidence" value="ECO:0007669"/>
    <property type="project" value="UniProtKB-KW"/>
</dbReference>
<dbReference type="HAMAP" id="MF_00055">
    <property type="entry name" value="MEMO1"/>
    <property type="match status" value="1"/>
</dbReference>
<reference evidence="4" key="1">
    <citation type="submission" date="2016-04" db="EMBL/GenBank/DDBJ databases">
        <authorList>
            <person name="Evans L.H."/>
            <person name="Alamgir A."/>
            <person name="Owens N."/>
            <person name="Weber N.D."/>
            <person name="Virtaneva K."/>
            <person name="Barbian K."/>
            <person name="Babar A."/>
            <person name="Rosenke K."/>
        </authorList>
    </citation>
    <scope>NUCLEOTIDE SEQUENCE</scope>
    <source>
        <strain evidence="4">86</strain>
    </source>
</reference>
<dbReference type="InterPro" id="IPR027623">
    <property type="entry name" value="AmmeMemoSam_A"/>
</dbReference>
<dbReference type="Gene3D" id="3.40.830.10">
    <property type="entry name" value="LigB-like"/>
    <property type="match status" value="1"/>
</dbReference>
<dbReference type="CDD" id="cd07361">
    <property type="entry name" value="MEMO_like"/>
    <property type="match status" value="1"/>
</dbReference>
<accession>A0A212KIS9</accession>
<evidence type="ECO:0000256" key="1">
    <source>
        <dbReference type="ARBA" id="ARBA00006315"/>
    </source>
</evidence>
<dbReference type="NCBIfam" id="TIGR04335">
    <property type="entry name" value="AmmeMemoSam_A"/>
    <property type="match status" value="1"/>
</dbReference>
<feature type="domain" description="AMMECR1" evidence="3">
    <location>
        <begin position="279"/>
        <end position="461"/>
    </location>
</feature>
<dbReference type="NCBIfam" id="TIGR04336">
    <property type="entry name" value="AmmeMemoSam_B"/>
    <property type="match status" value="1"/>
</dbReference>
<keyword evidence="4" id="KW-0560">Oxidoreductase</keyword>
<proteinExistence type="inferred from homology"/>
<dbReference type="AlphaFoldDB" id="A0A212KIS9"/>
<dbReference type="EMBL" id="FLUO01000002">
    <property type="protein sequence ID" value="SBW11538.1"/>
    <property type="molecule type" value="Genomic_DNA"/>
</dbReference>
<dbReference type="Pfam" id="PF01871">
    <property type="entry name" value="AMMECR1"/>
    <property type="match status" value="1"/>
</dbReference>
<organism evidence="4">
    <name type="scientific">uncultured Alphaproteobacteria bacterium</name>
    <dbReference type="NCBI Taxonomy" id="91750"/>
    <lineage>
        <taxon>Bacteria</taxon>
        <taxon>Pseudomonadati</taxon>
        <taxon>Pseudomonadota</taxon>
        <taxon>Alphaproteobacteria</taxon>
        <taxon>environmental samples</taxon>
    </lineage>
</organism>
<dbReference type="InterPro" id="IPR002737">
    <property type="entry name" value="MEMO1_fam"/>
</dbReference>
<dbReference type="Pfam" id="PF01875">
    <property type="entry name" value="Memo"/>
    <property type="match status" value="1"/>
</dbReference>
<dbReference type="InterPro" id="IPR027485">
    <property type="entry name" value="AMMECR1_N"/>
</dbReference>
<dbReference type="Gene3D" id="3.30.1490.150">
    <property type="entry name" value="Hypothetical protein ph0010, domain 2"/>
    <property type="match status" value="1"/>
</dbReference>
<dbReference type="PANTHER" id="PTHR11060">
    <property type="entry name" value="PROTEIN MEMO1"/>
    <property type="match status" value="1"/>
</dbReference>
<protein>
    <recommendedName>
        <fullName evidence="2">MEMO1 family protein KL86APRO_20224</fullName>
    </recommendedName>
</protein>
<dbReference type="InterPro" id="IPR036071">
    <property type="entry name" value="AMMECR1_dom_sf"/>
</dbReference>
<name>A0A212KIS9_9PROT</name>